<dbReference type="STRING" id="562729.RNAN_3199"/>
<keyword evidence="3" id="KW-1185">Reference proteome</keyword>
<gene>
    <name evidence="2" type="ORF">RNAN_3199</name>
</gene>
<evidence type="ECO:0000259" key="1">
    <source>
        <dbReference type="Pfam" id="PF01863"/>
    </source>
</evidence>
<protein>
    <recommendedName>
        <fullName evidence="1">YgjP-like metallopeptidase domain-containing protein</fullName>
    </recommendedName>
</protein>
<dbReference type="PANTHER" id="PTHR30399">
    <property type="entry name" value="UNCHARACTERIZED PROTEIN YGJP"/>
    <property type="match status" value="1"/>
</dbReference>
<feature type="domain" description="YgjP-like metallopeptidase" evidence="1">
    <location>
        <begin position="14"/>
        <end position="220"/>
    </location>
</feature>
<dbReference type="Gene3D" id="3.30.2010.10">
    <property type="entry name" value="Metalloproteases ('zincins'), catalytic domain"/>
    <property type="match status" value="1"/>
</dbReference>
<dbReference type="InterPro" id="IPR002725">
    <property type="entry name" value="YgjP-like_metallopeptidase"/>
</dbReference>
<name>I1E1K2_9GAMM</name>
<dbReference type="Pfam" id="PF01863">
    <property type="entry name" value="YgjP-like"/>
    <property type="match status" value="1"/>
</dbReference>
<dbReference type="EMBL" id="BAFK01000023">
    <property type="protein sequence ID" value="GAB60180.1"/>
    <property type="molecule type" value="Genomic_DNA"/>
</dbReference>
<dbReference type="Proteomes" id="UP000004374">
    <property type="component" value="Unassembled WGS sequence"/>
</dbReference>
<dbReference type="InterPro" id="IPR053136">
    <property type="entry name" value="UTP_pyrophosphatase-like"/>
</dbReference>
<dbReference type="RefSeq" id="WP_008223502.1">
    <property type="nucleotide sequence ID" value="NZ_BAFK01000023.1"/>
</dbReference>
<accession>I1E1K2</accession>
<dbReference type="CDD" id="cd07344">
    <property type="entry name" value="M48_yhfN_like"/>
    <property type="match status" value="1"/>
</dbReference>
<dbReference type="OrthoDB" id="9811177at2"/>
<reference evidence="2 3" key="1">
    <citation type="journal article" date="2012" name="J. Bacteriol.">
        <title>Genome Sequence of the Protease-Producing Bacterium Rheinheimera nanhaiensis E407-8T, Isolated from Deep-Sea Sediment of the South China Sea.</title>
        <authorList>
            <person name="Zhang X.-Y."/>
            <person name="Zhang Y.-J."/>
            <person name="Qin Q.-L."/>
            <person name="Xie B.-B."/>
            <person name="Chen X.-L."/>
            <person name="Zhou B.-C."/>
            <person name="Zhang Y.-Z."/>
        </authorList>
    </citation>
    <scope>NUCLEOTIDE SEQUENCE [LARGE SCALE GENOMIC DNA]</scope>
    <source>
        <strain evidence="2 3">E407-8</strain>
    </source>
</reference>
<dbReference type="AlphaFoldDB" id="I1E1K2"/>
<evidence type="ECO:0000313" key="3">
    <source>
        <dbReference type="Proteomes" id="UP000004374"/>
    </source>
</evidence>
<dbReference type="PANTHER" id="PTHR30399:SF1">
    <property type="entry name" value="UTP PYROPHOSPHATASE"/>
    <property type="match status" value="1"/>
</dbReference>
<proteinExistence type="predicted"/>
<organism evidence="2 3">
    <name type="scientific">Rheinheimera nanhaiensis E407-8</name>
    <dbReference type="NCBI Taxonomy" id="562729"/>
    <lineage>
        <taxon>Bacteria</taxon>
        <taxon>Pseudomonadati</taxon>
        <taxon>Pseudomonadota</taxon>
        <taxon>Gammaproteobacteria</taxon>
        <taxon>Chromatiales</taxon>
        <taxon>Chromatiaceae</taxon>
        <taxon>Rheinheimera</taxon>
    </lineage>
</organism>
<evidence type="ECO:0000313" key="2">
    <source>
        <dbReference type="EMBL" id="GAB60180.1"/>
    </source>
</evidence>
<comment type="caution">
    <text evidence="2">The sequence shown here is derived from an EMBL/GenBank/DDBJ whole genome shotgun (WGS) entry which is preliminary data.</text>
</comment>
<sequence length="226" mass="26664">MTVSYQLVYSAKRRSVALQIKQGQLTVRAPLGISEADIQRLLVAKQPWIDKHLQYAKAQVAPDWLALKQLPFQQCQLTLNVQVSTQSDVRLVDDRLQVSLSSRCQAKNLGTHARKQIKRWYQQQAQQWFGQRLAYWQQEMKLTATQFVIGDWKSRWGYCNSKAELGFNWRLMMVPCWVADYVVVHELAHLRHLNHSAKFWQLVHKHYPKAREAAEFLKQNQYWMNI</sequence>